<dbReference type="Gene3D" id="3.40.50.300">
    <property type="entry name" value="P-loop containing nucleotide triphosphate hydrolases"/>
    <property type="match status" value="2"/>
</dbReference>
<dbReference type="AlphaFoldDB" id="A0A671XDQ6"/>
<dbReference type="GeneTree" id="ENSGT00940000155614"/>
<keyword evidence="12" id="KW-0234">DNA repair</keyword>
<dbReference type="GO" id="GO:0030893">
    <property type="term" value="C:meiotic cohesin complex"/>
    <property type="evidence" value="ECO:0007669"/>
    <property type="project" value="TreeGrafter"/>
</dbReference>
<dbReference type="InterPro" id="IPR036277">
    <property type="entry name" value="SMC_hinge_sf"/>
</dbReference>
<dbReference type="GO" id="GO:0016887">
    <property type="term" value="F:ATP hydrolysis activity"/>
    <property type="evidence" value="ECO:0007669"/>
    <property type="project" value="InterPro"/>
</dbReference>
<evidence type="ECO:0000256" key="5">
    <source>
        <dbReference type="ARBA" id="ARBA00022454"/>
    </source>
</evidence>
<dbReference type="SUPFAM" id="SSF52540">
    <property type="entry name" value="P-loop containing nucleoside triphosphate hydrolases"/>
    <property type="match status" value="1"/>
</dbReference>
<dbReference type="Gene3D" id="3.30.70.1620">
    <property type="match status" value="1"/>
</dbReference>
<dbReference type="FunFam" id="3.40.50.300:FF:000564">
    <property type="entry name" value="Structural maintenance of chromosomes 1A"/>
    <property type="match status" value="1"/>
</dbReference>
<organism evidence="17 18">
    <name type="scientific">Sparus aurata</name>
    <name type="common">Gilthead sea bream</name>
    <dbReference type="NCBI Taxonomy" id="8175"/>
    <lineage>
        <taxon>Eukaryota</taxon>
        <taxon>Metazoa</taxon>
        <taxon>Chordata</taxon>
        <taxon>Craniata</taxon>
        <taxon>Vertebrata</taxon>
        <taxon>Euteleostomi</taxon>
        <taxon>Actinopterygii</taxon>
        <taxon>Neopterygii</taxon>
        <taxon>Teleostei</taxon>
        <taxon>Neoteleostei</taxon>
        <taxon>Acanthomorphata</taxon>
        <taxon>Eupercaria</taxon>
        <taxon>Spariformes</taxon>
        <taxon>Sparidae</taxon>
        <taxon>Sparus</taxon>
    </lineage>
</organism>
<reference evidence="17" key="1">
    <citation type="submission" date="2021-04" db="EMBL/GenBank/DDBJ databases">
        <authorList>
            <consortium name="Wellcome Sanger Institute Data Sharing"/>
        </authorList>
    </citation>
    <scope>NUCLEOTIDE SEQUENCE [LARGE SCALE GENOMIC DNA]</scope>
</reference>
<feature type="domain" description="SMC hinge" evidence="16">
    <location>
        <begin position="515"/>
        <end position="630"/>
    </location>
</feature>
<evidence type="ECO:0000256" key="10">
    <source>
        <dbReference type="ARBA" id="ARBA00022840"/>
    </source>
</evidence>
<dbReference type="InterPro" id="IPR003395">
    <property type="entry name" value="RecF/RecN/SMC_N"/>
</dbReference>
<keyword evidence="8" id="KW-0227">DNA damage</keyword>
<dbReference type="GO" id="GO:0006281">
    <property type="term" value="P:DNA repair"/>
    <property type="evidence" value="ECO:0007669"/>
    <property type="project" value="UniProtKB-KW"/>
</dbReference>
<dbReference type="GO" id="GO:0003677">
    <property type="term" value="F:DNA binding"/>
    <property type="evidence" value="ECO:0007669"/>
    <property type="project" value="TreeGrafter"/>
</dbReference>
<dbReference type="CDD" id="cd03275">
    <property type="entry name" value="ABC_SMC1_euk"/>
    <property type="match status" value="1"/>
</dbReference>
<evidence type="ECO:0000256" key="7">
    <source>
        <dbReference type="ARBA" id="ARBA00022741"/>
    </source>
</evidence>
<dbReference type="PANTHER" id="PTHR18937">
    <property type="entry name" value="STRUCTURAL MAINTENANCE OF CHROMOSOMES SMC FAMILY MEMBER"/>
    <property type="match status" value="1"/>
</dbReference>
<reference evidence="17" key="3">
    <citation type="submission" date="2025-09" db="UniProtKB">
        <authorList>
            <consortium name="Ensembl"/>
        </authorList>
    </citation>
    <scope>IDENTIFICATION</scope>
</reference>
<dbReference type="InterPro" id="IPR024704">
    <property type="entry name" value="SMC"/>
</dbReference>
<feature type="coiled-coil region" evidence="15">
    <location>
        <begin position="957"/>
        <end position="998"/>
    </location>
</feature>
<dbReference type="Ensembl" id="ENSSAUT00010050873.1">
    <property type="protein sequence ID" value="ENSSAUP00010048361.1"/>
    <property type="gene ID" value="ENSSAUG00010020123.1"/>
</dbReference>
<dbReference type="FunFam" id="3.30.70.1620:FF:000001">
    <property type="entry name" value="Structural maintenance of chromosomes 1B"/>
    <property type="match status" value="1"/>
</dbReference>
<keyword evidence="14" id="KW-0131">Cell cycle</keyword>
<reference evidence="17" key="2">
    <citation type="submission" date="2025-08" db="UniProtKB">
        <authorList>
            <consortium name="Ensembl"/>
        </authorList>
    </citation>
    <scope>IDENTIFICATION</scope>
</reference>
<evidence type="ECO:0000256" key="4">
    <source>
        <dbReference type="ARBA" id="ARBA00017530"/>
    </source>
</evidence>
<evidence type="ECO:0000256" key="15">
    <source>
        <dbReference type="SAM" id="Coils"/>
    </source>
</evidence>
<dbReference type="Pfam" id="PF02463">
    <property type="entry name" value="SMC_N"/>
    <property type="match status" value="1"/>
</dbReference>
<dbReference type="InterPro" id="IPR028468">
    <property type="entry name" value="Smc1_ABC"/>
</dbReference>
<evidence type="ECO:0000256" key="8">
    <source>
        <dbReference type="ARBA" id="ARBA00022763"/>
    </source>
</evidence>
<protein>
    <recommendedName>
        <fullName evidence="4">Structural maintenance of chromosomes protein 1A</fullName>
    </recommendedName>
</protein>
<comment type="subcellular location">
    <subcellularLocation>
        <location evidence="2">Chromosome</location>
    </subcellularLocation>
    <subcellularLocation>
        <location evidence="1">Nucleus</location>
    </subcellularLocation>
</comment>
<feature type="coiled-coil region" evidence="15">
    <location>
        <begin position="665"/>
        <end position="692"/>
    </location>
</feature>
<dbReference type="GO" id="GO:0005524">
    <property type="term" value="F:ATP binding"/>
    <property type="evidence" value="ECO:0007669"/>
    <property type="project" value="UniProtKB-KW"/>
</dbReference>
<evidence type="ECO:0000256" key="14">
    <source>
        <dbReference type="ARBA" id="ARBA00023306"/>
    </source>
</evidence>
<dbReference type="SUPFAM" id="SSF75553">
    <property type="entry name" value="Smc hinge domain"/>
    <property type="match status" value="1"/>
</dbReference>
<comment type="similarity">
    <text evidence="3">Belongs to the SMC family. SMC1 subfamily.</text>
</comment>
<keyword evidence="9" id="KW-0498">Mitosis</keyword>
<evidence type="ECO:0000256" key="13">
    <source>
        <dbReference type="ARBA" id="ARBA00023242"/>
    </source>
</evidence>
<proteinExistence type="inferred from homology"/>
<dbReference type="Proteomes" id="UP000472265">
    <property type="component" value="Chromosome 7"/>
</dbReference>
<evidence type="ECO:0000256" key="12">
    <source>
        <dbReference type="ARBA" id="ARBA00023204"/>
    </source>
</evidence>
<name>A0A671XDQ6_SPAAU</name>
<dbReference type="GO" id="GO:0005634">
    <property type="term" value="C:nucleus"/>
    <property type="evidence" value="ECO:0007669"/>
    <property type="project" value="UniProtKB-SubCell"/>
</dbReference>
<sequence length="1160" mass="134795">MGYLKLIEIENFKSYKGRQIIGPFHKFTAIIGPNGSGKSNLMDAISFVLAEKTSNLRVKTLKDLIHGAPVGKPAANRAFVSMVYQEDNGEERSFTRVIIGSSSEYRINSKVVSLPEYSEELEKLGILIKARNFLVFQGAVESIAMKNPKERTALFEEISRSGELAQEYDRRKKEMVKAEEDTQFNYHRKKNIAAERKEAKQEKEEAERYQRLKDEVARASVQLQLFKLYHNETEIEKLNKELGQRNKEIDKDRKKMDHVEEELKDKKKELGRLMREQQTIEKEIKEKDSELNQKRPQYIKAKENTSHKIKKLEAARKSLQNAQKMYKKRKGDMDELDKEMKAVELAKQEFEERMEEEAQSQGQDLTLEENQVKQYHRLKEEASKRAATLAQELEKFNRDQKADQDRLDLEERKKVETEAKIKQKIREIEENQKRIEKLEDYISTSRQSLDEQKRMEEELTEEVESAKRRIDEINMELNQVLNRICLGDARIDRQENSRQQRKAEIMESIKRLYPGSVYGRLIDLCQPTQKKYQIAVTKVLGKNMDAIIVDSEKTGRDCIQYIKEQRGEPETFLPLDYLEVNTNEKLRELRGAKLVIDVIRYEPPHIKKALQYACGNALVCENVEDARRIAFGGPYRHKTVALDGTLFQKSGVISGGASDLKAKARRWDEKAVDKLKEKKEKLTEELKVILNYKYLKYSLATPQCLFPVHNFRGNWCFKTCFICVMQEKSKLESELANFGPRINDIKRIIHINVFAFQVEDEVFIEFCKEIGVRNIREFEEEKVKRQNEIAKKRLEFETQKTRLGIQVDYEKNQLKEDQEKVMIFAKNWVAPTSQWLQIHTQTSKILMSCKSEYYQRVGLELTQLQKEVTAIETKLEQKRSDRHNLLQACKMQDIRLPLRSGTMDDISQGEVHTNTLMQGPTFIPDALSEEEIKAETNTLQQRLNEQQSILQRISAPNMKAMEKLESVRDKFQETSDEFEAARKRAKKAKQAFEQIKKERFDRFNTCFESVATNIDEIYKALSRNSSAQAFLGPENPEEPYLDGINYNCVAPGKRFRPMDNLSGGEKTVAALALLFAIHSYKPAPFFVLDEIDAALDNTNIGKVCSQMSVQNFQAIVISLKEEFYTKADSLIGVYPEVCFLILSIQNRATQKKKKQDNKIN</sequence>
<dbReference type="Pfam" id="PF06470">
    <property type="entry name" value="SMC_hinge"/>
    <property type="match status" value="1"/>
</dbReference>
<accession>A0A671XDQ6</accession>
<keyword evidence="7" id="KW-0547">Nucleotide-binding</keyword>
<keyword evidence="11 15" id="KW-0175">Coiled coil</keyword>
<dbReference type="GO" id="GO:0007062">
    <property type="term" value="P:sister chromatid cohesion"/>
    <property type="evidence" value="ECO:0007669"/>
    <property type="project" value="InterPro"/>
</dbReference>
<dbReference type="InterPro" id="IPR027417">
    <property type="entry name" value="P-loop_NTPase"/>
</dbReference>
<dbReference type="InterPro" id="IPR010935">
    <property type="entry name" value="SMC_hinge"/>
</dbReference>
<gene>
    <name evidence="17" type="primary">SMC1A</name>
    <name evidence="17" type="synonym">smc1a</name>
</gene>
<evidence type="ECO:0000256" key="1">
    <source>
        <dbReference type="ARBA" id="ARBA00004123"/>
    </source>
</evidence>
<dbReference type="GO" id="GO:0051301">
    <property type="term" value="P:cell division"/>
    <property type="evidence" value="ECO:0007669"/>
    <property type="project" value="UniProtKB-KW"/>
</dbReference>
<keyword evidence="13" id="KW-0539">Nucleus</keyword>
<keyword evidence="10" id="KW-0067">ATP-binding</keyword>
<evidence type="ECO:0000313" key="17">
    <source>
        <dbReference type="Ensembl" id="ENSSAUP00010048361.1"/>
    </source>
</evidence>
<dbReference type="SMART" id="SM00968">
    <property type="entry name" value="SMC_hinge"/>
    <property type="match status" value="1"/>
</dbReference>
<evidence type="ECO:0000256" key="3">
    <source>
        <dbReference type="ARBA" id="ARBA00005597"/>
    </source>
</evidence>
<evidence type="ECO:0000259" key="16">
    <source>
        <dbReference type="SMART" id="SM00968"/>
    </source>
</evidence>
<evidence type="ECO:0000313" key="18">
    <source>
        <dbReference type="Proteomes" id="UP000472265"/>
    </source>
</evidence>
<dbReference type="PANTHER" id="PTHR18937:SF170">
    <property type="entry name" value="STRUCTURAL MAINTENANCE OF CHROMOSOMES PROTEIN 1A"/>
    <property type="match status" value="1"/>
</dbReference>
<keyword evidence="18" id="KW-1185">Reference proteome</keyword>
<dbReference type="Gene3D" id="1.20.1060.20">
    <property type="match status" value="1"/>
</dbReference>
<evidence type="ECO:0000256" key="11">
    <source>
        <dbReference type="ARBA" id="ARBA00023054"/>
    </source>
</evidence>
<evidence type="ECO:0000256" key="9">
    <source>
        <dbReference type="ARBA" id="ARBA00022776"/>
    </source>
</evidence>
<keyword evidence="6" id="KW-0132">Cell division</keyword>
<dbReference type="FunFam" id="1.20.1060.20:FF:000001">
    <property type="entry name" value="Structural maintenance of chromosomes 1A"/>
    <property type="match status" value="1"/>
</dbReference>
<evidence type="ECO:0000256" key="2">
    <source>
        <dbReference type="ARBA" id="ARBA00004286"/>
    </source>
</evidence>
<keyword evidence="5" id="KW-0158">Chromosome</keyword>
<evidence type="ECO:0000256" key="6">
    <source>
        <dbReference type="ARBA" id="ARBA00022618"/>
    </source>
</evidence>
<feature type="coiled-coil region" evidence="15">
    <location>
        <begin position="189"/>
        <end position="483"/>
    </location>
</feature>
<dbReference type="PIRSF" id="PIRSF005719">
    <property type="entry name" value="SMC"/>
    <property type="match status" value="1"/>
</dbReference>